<sequence length="171" mass="19123">MRPDLGIPAKNLDAIYEILNKVLADGNILYIKLRKYHWNLSGDNFMELHLLFEDQYDAVAEAIDAVAERISTLGGTAIGTTSEFAKYSQLTEAPGKVPDTQGMLHDLVNDHESIIKSLRQFIGDTDEKYGDVGTSDFLTGLIQDHEKMAWKLRKYFKDTPAASTAKKTAKK</sequence>
<dbReference type="Proteomes" id="UP000215196">
    <property type="component" value="Chromosome 1"/>
</dbReference>
<dbReference type="GO" id="GO:0008199">
    <property type="term" value="F:ferric iron binding"/>
    <property type="evidence" value="ECO:0007669"/>
    <property type="project" value="InterPro"/>
</dbReference>
<dbReference type="PANTHER" id="PTHR42932:SF3">
    <property type="entry name" value="DNA PROTECTION DURING STARVATION PROTEIN"/>
    <property type="match status" value="1"/>
</dbReference>
<dbReference type="Gene3D" id="1.20.1260.10">
    <property type="match status" value="1"/>
</dbReference>
<dbReference type="PROSITE" id="PS00819">
    <property type="entry name" value="DPS_2"/>
    <property type="match status" value="1"/>
</dbReference>
<evidence type="ECO:0000313" key="5">
    <source>
        <dbReference type="Proteomes" id="UP000215196"/>
    </source>
</evidence>
<dbReference type="PIRSF" id="PIRSF005900">
    <property type="entry name" value="Dps"/>
    <property type="match status" value="1"/>
</dbReference>
<evidence type="ECO:0000313" key="4">
    <source>
        <dbReference type="EMBL" id="SNV40952.1"/>
    </source>
</evidence>
<dbReference type="InterPro" id="IPR012347">
    <property type="entry name" value="Ferritin-like"/>
</dbReference>
<evidence type="ECO:0000256" key="1">
    <source>
        <dbReference type="ARBA" id="ARBA00009497"/>
    </source>
</evidence>
<comment type="similarity">
    <text evidence="1 2">Belongs to the Dps family.</text>
</comment>
<dbReference type="InterPro" id="IPR023188">
    <property type="entry name" value="DPS_DNA-bd_CS"/>
</dbReference>
<dbReference type="PRINTS" id="PR01346">
    <property type="entry name" value="HELNAPAPROT"/>
</dbReference>
<dbReference type="InterPro" id="IPR009078">
    <property type="entry name" value="Ferritin-like_SF"/>
</dbReference>
<feature type="domain" description="Ferritin/DPS" evidence="3">
    <location>
        <begin position="17"/>
        <end position="159"/>
    </location>
</feature>
<proteinExistence type="inferred from homology"/>
<keyword evidence="5" id="KW-1185">Reference proteome</keyword>
<evidence type="ECO:0000259" key="3">
    <source>
        <dbReference type="Pfam" id="PF00210"/>
    </source>
</evidence>
<gene>
    <name evidence="4" type="primary">mrgA</name>
    <name evidence="4" type="ORF">SAMEA4412677_00848</name>
</gene>
<dbReference type="AlphaFoldDB" id="A0A239X2R7"/>
<keyword evidence="4" id="KW-0238">DNA-binding</keyword>
<dbReference type="KEGG" id="ctak:4412677_00848"/>
<dbReference type="GO" id="GO:0016722">
    <property type="term" value="F:oxidoreductase activity, acting on metal ions"/>
    <property type="evidence" value="ECO:0007669"/>
    <property type="project" value="InterPro"/>
</dbReference>
<dbReference type="PROSITE" id="PS00818">
    <property type="entry name" value="DPS_1"/>
    <property type="match status" value="1"/>
</dbReference>
<dbReference type="SUPFAM" id="SSF47240">
    <property type="entry name" value="Ferritin-like"/>
    <property type="match status" value="1"/>
</dbReference>
<dbReference type="RefSeq" id="WP_095070683.1">
    <property type="nucleotide sequence ID" value="NZ_LT906465.1"/>
</dbReference>
<dbReference type="InterPro" id="IPR008331">
    <property type="entry name" value="Ferritin_DPS_dom"/>
</dbReference>
<evidence type="ECO:0000256" key="2">
    <source>
        <dbReference type="RuleBase" id="RU003875"/>
    </source>
</evidence>
<dbReference type="CDD" id="cd01043">
    <property type="entry name" value="DPS"/>
    <property type="match status" value="1"/>
</dbReference>
<organism evidence="4 5">
    <name type="scientific">Chryseobacterium taklimakanense</name>
    <dbReference type="NCBI Taxonomy" id="536441"/>
    <lineage>
        <taxon>Bacteria</taxon>
        <taxon>Pseudomonadati</taxon>
        <taxon>Bacteroidota</taxon>
        <taxon>Flavobacteriia</taxon>
        <taxon>Flavobacteriales</taxon>
        <taxon>Weeksellaceae</taxon>
        <taxon>Chryseobacterium group</taxon>
        <taxon>Chryseobacterium</taxon>
    </lineage>
</organism>
<name>A0A239X2R7_9FLAO</name>
<dbReference type="Pfam" id="PF00210">
    <property type="entry name" value="Ferritin"/>
    <property type="match status" value="1"/>
</dbReference>
<dbReference type="GO" id="GO:0003677">
    <property type="term" value="F:DNA binding"/>
    <property type="evidence" value="ECO:0007669"/>
    <property type="project" value="UniProtKB-KW"/>
</dbReference>
<dbReference type="PANTHER" id="PTHR42932">
    <property type="entry name" value="GENERAL STRESS PROTEIN 20U"/>
    <property type="match status" value="1"/>
</dbReference>
<dbReference type="EMBL" id="LT906465">
    <property type="protein sequence ID" value="SNV40952.1"/>
    <property type="molecule type" value="Genomic_DNA"/>
</dbReference>
<dbReference type="InterPro" id="IPR002177">
    <property type="entry name" value="DPS_DNA-bd"/>
</dbReference>
<reference evidence="4 5" key="1">
    <citation type="submission" date="2017-06" db="EMBL/GenBank/DDBJ databases">
        <authorList>
            <consortium name="Pathogen Informatics"/>
        </authorList>
    </citation>
    <scope>NUCLEOTIDE SEQUENCE [LARGE SCALE GENOMIC DNA]</scope>
    <source>
        <strain evidence="4 5">NCTC13490</strain>
    </source>
</reference>
<accession>A0A239X2R7</accession>
<protein>
    <submittedName>
        <fullName evidence="4">Metalloregulation DNA-binding stress protein</fullName>
    </submittedName>
</protein>